<dbReference type="GeneID" id="134291598"/>
<evidence type="ECO:0000256" key="6">
    <source>
        <dbReference type="ARBA" id="ARBA00022725"/>
    </source>
</evidence>
<dbReference type="RefSeq" id="XP_062715532.1">
    <property type="nucleotide sequence ID" value="XM_062859548.1"/>
</dbReference>
<dbReference type="Pfam" id="PF01395">
    <property type="entry name" value="PBP_GOBP"/>
    <property type="match status" value="1"/>
</dbReference>
<dbReference type="PANTHER" id="PTHR21066:SF17">
    <property type="entry name" value="AGAP011368-PA"/>
    <property type="match status" value="1"/>
</dbReference>
<keyword evidence="5" id="KW-0716">Sensory transduction</keyword>
<reference evidence="9" key="1">
    <citation type="journal article" date="2015" name="Proc. Natl. Acad. Sci. U.S.A.">
        <title>Genome sequence of the Asian Tiger mosquito, Aedes albopictus, reveals insights into its biology, genetics, and evolution.</title>
        <authorList>
            <person name="Chen X.G."/>
            <person name="Jiang X."/>
            <person name="Gu J."/>
            <person name="Xu M."/>
            <person name="Wu Y."/>
            <person name="Deng Y."/>
            <person name="Zhang C."/>
            <person name="Bonizzoni M."/>
            <person name="Dermauw W."/>
            <person name="Vontas J."/>
            <person name="Armbruster P."/>
            <person name="Huang X."/>
            <person name="Yang Y."/>
            <person name="Zhang H."/>
            <person name="He W."/>
            <person name="Peng H."/>
            <person name="Liu Y."/>
            <person name="Wu K."/>
            <person name="Chen J."/>
            <person name="Lirakis M."/>
            <person name="Topalis P."/>
            <person name="Van Leeuwen T."/>
            <person name="Hall A.B."/>
            <person name="Jiang X."/>
            <person name="Thorpe C."/>
            <person name="Mueller R.L."/>
            <person name="Sun C."/>
            <person name="Waterhouse R.M."/>
            <person name="Yan G."/>
            <person name="Tu Z.J."/>
            <person name="Fang X."/>
            <person name="James A.A."/>
        </authorList>
    </citation>
    <scope>NUCLEOTIDE SEQUENCE [LARGE SCALE GENOMIC DNA]</scope>
    <source>
        <strain evidence="9">Foshan</strain>
    </source>
</reference>
<protein>
    <submittedName>
        <fullName evidence="8">Uncharacterized protein</fullName>
    </submittedName>
</protein>
<evidence type="ECO:0000256" key="7">
    <source>
        <dbReference type="ARBA" id="ARBA00023157"/>
    </source>
</evidence>
<proteinExistence type="inferred from homology"/>
<name>A0ABM1Z4M7_AEDAL</name>
<evidence type="ECO:0000256" key="1">
    <source>
        <dbReference type="ARBA" id="ARBA00004613"/>
    </source>
</evidence>
<sequence length="211" mass="24209">MGLVVYSKYLKMNKLFLVAVVAAVAIGTSQAFVPVFHRFRRSPSVRCCNDGFEDSINHEKVVAVRRTCAEELGLNEMSEEELVKNRENLVCLVECIAKKHELADETGDLLHEDLAKAVKDHFSVAEWKVPLLDDFIKQCFDHAEEEHEKHPTEEGKCNPEGFEFSYCLWRHFTLACPEELQDDSERCEAIRGKLKSDEDVGFWNNDLDETK</sequence>
<dbReference type="PANTHER" id="PTHR21066">
    <property type="entry name" value="ODORANT-BINDING PROTEIN 59A-RELATED"/>
    <property type="match status" value="1"/>
</dbReference>
<dbReference type="EnsemblMetazoa" id="AALFPA23_015051.R21814">
    <property type="protein sequence ID" value="AALFPA23_015051.P21814"/>
    <property type="gene ID" value="AALFPA23_015051"/>
</dbReference>
<dbReference type="InterPro" id="IPR006170">
    <property type="entry name" value="PBP/GOBP"/>
</dbReference>
<evidence type="ECO:0000256" key="5">
    <source>
        <dbReference type="ARBA" id="ARBA00022606"/>
    </source>
</evidence>
<dbReference type="InterPro" id="IPR052295">
    <property type="entry name" value="Odorant-binding_protein"/>
</dbReference>
<keyword evidence="9" id="KW-1185">Reference proteome</keyword>
<evidence type="ECO:0000256" key="2">
    <source>
        <dbReference type="ARBA" id="ARBA00008098"/>
    </source>
</evidence>
<evidence type="ECO:0000256" key="4">
    <source>
        <dbReference type="ARBA" id="ARBA00022525"/>
    </source>
</evidence>
<keyword evidence="6" id="KW-0552">Olfaction</keyword>
<comment type="subcellular location">
    <subcellularLocation>
        <location evidence="1">Secreted</location>
    </subcellularLocation>
</comment>
<evidence type="ECO:0000256" key="3">
    <source>
        <dbReference type="ARBA" id="ARBA00022448"/>
    </source>
</evidence>
<reference evidence="8" key="2">
    <citation type="submission" date="2025-05" db="UniProtKB">
        <authorList>
            <consortium name="EnsemblMetazoa"/>
        </authorList>
    </citation>
    <scope>IDENTIFICATION</scope>
    <source>
        <strain evidence="8">Foshan</strain>
    </source>
</reference>
<dbReference type="SUPFAM" id="SSF47565">
    <property type="entry name" value="Insect pheromone/odorant-binding proteins"/>
    <property type="match status" value="1"/>
</dbReference>
<keyword evidence="4" id="KW-0964">Secreted</keyword>
<evidence type="ECO:0000313" key="8">
    <source>
        <dbReference type="EnsemblMetazoa" id="AALFPA23_015051.P21814"/>
    </source>
</evidence>
<dbReference type="Proteomes" id="UP000069940">
    <property type="component" value="Unassembled WGS sequence"/>
</dbReference>
<dbReference type="Gene3D" id="1.10.238.270">
    <property type="match status" value="1"/>
</dbReference>
<keyword evidence="3" id="KW-0813">Transport</keyword>
<comment type="similarity">
    <text evidence="2">Belongs to the PBP/GOBP family.</text>
</comment>
<accession>A0ABM1Z4M7</accession>
<evidence type="ECO:0000313" key="9">
    <source>
        <dbReference type="Proteomes" id="UP000069940"/>
    </source>
</evidence>
<organism evidence="8 9">
    <name type="scientific">Aedes albopictus</name>
    <name type="common">Asian tiger mosquito</name>
    <name type="synonym">Stegomyia albopicta</name>
    <dbReference type="NCBI Taxonomy" id="7160"/>
    <lineage>
        <taxon>Eukaryota</taxon>
        <taxon>Metazoa</taxon>
        <taxon>Ecdysozoa</taxon>
        <taxon>Arthropoda</taxon>
        <taxon>Hexapoda</taxon>
        <taxon>Insecta</taxon>
        <taxon>Pterygota</taxon>
        <taxon>Neoptera</taxon>
        <taxon>Endopterygota</taxon>
        <taxon>Diptera</taxon>
        <taxon>Nematocera</taxon>
        <taxon>Culicoidea</taxon>
        <taxon>Culicidae</taxon>
        <taxon>Culicinae</taxon>
        <taxon>Aedini</taxon>
        <taxon>Aedes</taxon>
        <taxon>Stegomyia</taxon>
    </lineage>
</organism>
<keyword evidence="7" id="KW-1015">Disulfide bond</keyword>
<dbReference type="InterPro" id="IPR036728">
    <property type="entry name" value="PBP_GOBP_sf"/>
</dbReference>